<accession>A0A8H7VWM7</accession>
<evidence type="ECO:0000256" key="4">
    <source>
        <dbReference type="RuleBase" id="RU368087"/>
    </source>
</evidence>
<dbReference type="GO" id="GO:0005739">
    <property type="term" value="C:mitochondrion"/>
    <property type="evidence" value="ECO:0007669"/>
    <property type="project" value="UniProtKB-SubCell"/>
</dbReference>
<proteinExistence type="inferred from homology"/>
<evidence type="ECO:0000313" key="6">
    <source>
        <dbReference type="EMBL" id="KAG2237186.1"/>
    </source>
</evidence>
<evidence type="ECO:0000313" key="7">
    <source>
        <dbReference type="Proteomes" id="UP000613177"/>
    </source>
</evidence>
<dbReference type="SUPFAM" id="SSF64602">
    <property type="entry name" value="F1 ATPase inhibitor, IF1, C-terminal domain"/>
    <property type="match status" value="1"/>
</dbReference>
<evidence type="ECO:0000256" key="5">
    <source>
        <dbReference type="SAM" id="MobiDB-lite"/>
    </source>
</evidence>
<reference evidence="6" key="1">
    <citation type="submission" date="2021-01" db="EMBL/GenBank/DDBJ databases">
        <title>Metabolic potential, ecology and presence of endohyphal bacteria is reflected in genomic diversity of Mucoromycotina.</title>
        <authorList>
            <person name="Muszewska A."/>
            <person name="Okrasinska A."/>
            <person name="Steczkiewicz K."/>
            <person name="Drgas O."/>
            <person name="Orlowska M."/>
            <person name="Perlinska-Lenart U."/>
            <person name="Aleksandrzak-Piekarczyk T."/>
            <person name="Szatraj K."/>
            <person name="Zielenkiewicz U."/>
            <person name="Pilsyk S."/>
            <person name="Malc E."/>
            <person name="Mieczkowski P."/>
            <person name="Kruszewska J.S."/>
            <person name="Biernat P."/>
            <person name="Pawlowska J."/>
        </authorList>
    </citation>
    <scope>NUCLEOTIDE SEQUENCE</scope>
    <source>
        <strain evidence="6">WA0000018081</strain>
    </source>
</reference>
<sequence length="53" mass="5868">MNQAGNTTSGSKAFASREQAAENQYARQKEQEQIKALKASLDAKKQETDKPNQ</sequence>
<comment type="caution">
    <text evidence="6">The sequence shown here is derived from an EMBL/GenBank/DDBJ whole genome shotgun (WGS) entry which is preliminary data.</text>
</comment>
<feature type="region of interest" description="Disordered" evidence="5">
    <location>
        <begin position="1"/>
        <end position="53"/>
    </location>
</feature>
<keyword evidence="3" id="KW-0496">Mitochondrion</keyword>
<organism evidence="6 7">
    <name type="scientific">Thamnidium elegans</name>
    <dbReference type="NCBI Taxonomy" id="101142"/>
    <lineage>
        <taxon>Eukaryota</taxon>
        <taxon>Fungi</taxon>
        <taxon>Fungi incertae sedis</taxon>
        <taxon>Mucoromycota</taxon>
        <taxon>Mucoromycotina</taxon>
        <taxon>Mucoromycetes</taxon>
        <taxon>Mucorales</taxon>
        <taxon>Mucorineae</taxon>
        <taxon>Mucoraceae</taxon>
        <taxon>Thamnidium</taxon>
    </lineage>
</organism>
<dbReference type="AlphaFoldDB" id="A0A8H7VWM7"/>
<feature type="compositionally biased region" description="Polar residues" evidence="5">
    <location>
        <begin position="1"/>
        <end position="11"/>
    </location>
</feature>
<dbReference type="Pfam" id="PF04568">
    <property type="entry name" value="IATP"/>
    <property type="match status" value="1"/>
</dbReference>
<name>A0A8H7VWM7_9FUNG</name>
<dbReference type="EMBL" id="JAEPRE010000008">
    <property type="protein sequence ID" value="KAG2237186.1"/>
    <property type="molecule type" value="Genomic_DNA"/>
</dbReference>
<gene>
    <name evidence="6" type="ORF">INT48_006590</name>
</gene>
<dbReference type="Gene3D" id="1.20.5.500">
    <property type="entry name" value="Single helix bin"/>
    <property type="match status" value="1"/>
</dbReference>
<comment type="similarity">
    <text evidence="2 4">Belongs to the ATPase inhibitor family.</text>
</comment>
<keyword evidence="7" id="KW-1185">Reference proteome</keyword>
<comment type="function">
    <text evidence="4">Inhibits the enzyme activity of ATPase.</text>
</comment>
<evidence type="ECO:0000256" key="3">
    <source>
        <dbReference type="ARBA" id="ARBA00023128"/>
    </source>
</evidence>
<feature type="compositionally biased region" description="Basic and acidic residues" evidence="5">
    <location>
        <begin position="27"/>
        <end position="53"/>
    </location>
</feature>
<dbReference type="InterPro" id="IPR007648">
    <property type="entry name" value="ATPase_inhibitor_mt"/>
</dbReference>
<evidence type="ECO:0000256" key="1">
    <source>
        <dbReference type="ARBA" id="ARBA00004173"/>
    </source>
</evidence>
<comment type="subcellular location">
    <subcellularLocation>
        <location evidence="1">Mitochondrion</location>
    </subcellularLocation>
</comment>
<protein>
    <recommendedName>
        <fullName evidence="4">ATPase inhibitor, mitochondrial</fullName>
    </recommendedName>
</protein>
<dbReference type="OrthoDB" id="5532350at2759"/>
<dbReference type="Proteomes" id="UP000613177">
    <property type="component" value="Unassembled WGS sequence"/>
</dbReference>
<dbReference type="GO" id="GO:0042030">
    <property type="term" value="F:ATPase inhibitor activity"/>
    <property type="evidence" value="ECO:0007669"/>
    <property type="project" value="InterPro"/>
</dbReference>
<evidence type="ECO:0000256" key="2">
    <source>
        <dbReference type="ARBA" id="ARBA00010901"/>
    </source>
</evidence>